<keyword evidence="9" id="KW-1003">Cell membrane</keyword>
<dbReference type="GO" id="GO:0046872">
    <property type="term" value="F:metal ion binding"/>
    <property type="evidence" value="ECO:0007669"/>
    <property type="project" value="UniProtKB-KW"/>
</dbReference>
<protein>
    <recommendedName>
        <fullName evidence="9">Magnesium transporter MgtE</fullName>
    </recommendedName>
</protein>
<evidence type="ECO:0000256" key="2">
    <source>
        <dbReference type="ARBA" id="ARBA00009749"/>
    </source>
</evidence>
<evidence type="ECO:0000256" key="7">
    <source>
        <dbReference type="ARBA" id="ARBA00023136"/>
    </source>
</evidence>
<feature type="transmembrane region" description="Helical" evidence="9">
    <location>
        <begin position="222"/>
        <end position="249"/>
    </location>
</feature>
<comment type="function">
    <text evidence="9">Acts as a magnesium transporter.</text>
</comment>
<keyword evidence="6 9" id="KW-1133">Transmembrane helix</keyword>
<keyword evidence="7 9" id="KW-0472">Membrane</keyword>
<feature type="domain" description="CBS" evidence="10">
    <location>
        <begin position="31"/>
        <end position="96"/>
    </location>
</feature>
<name>A0A1G8XBK4_9EURY</name>
<evidence type="ECO:0000313" key="12">
    <source>
        <dbReference type="Proteomes" id="UP000198882"/>
    </source>
</evidence>
<evidence type="ECO:0000313" key="11">
    <source>
        <dbReference type="EMBL" id="SDJ88008.1"/>
    </source>
</evidence>
<comment type="similarity">
    <text evidence="2 9">Belongs to the SLC41A transporter family.</text>
</comment>
<keyword evidence="9" id="KW-0479">Metal-binding</keyword>
<dbReference type="GO" id="GO:0015095">
    <property type="term" value="F:magnesium ion transmembrane transporter activity"/>
    <property type="evidence" value="ECO:0007669"/>
    <property type="project" value="InterPro"/>
</dbReference>
<gene>
    <name evidence="11" type="ORF">SAMN04515672_1694</name>
</gene>
<keyword evidence="4 9" id="KW-0812">Transmembrane</keyword>
<evidence type="ECO:0000256" key="3">
    <source>
        <dbReference type="ARBA" id="ARBA00022448"/>
    </source>
</evidence>
<comment type="subcellular location">
    <subcellularLocation>
        <location evidence="9">Cell membrane</location>
        <topology evidence="9">Multi-pass membrane protein</topology>
    </subcellularLocation>
    <subcellularLocation>
        <location evidence="1">Membrane</location>
        <topology evidence="1">Multi-pass membrane protein</topology>
    </subcellularLocation>
</comment>
<feature type="transmembrane region" description="Helical" evidence="9">
    <location>
        <begin position="270"/>
        <end position="292"/>
    </location>
</feature>
<dbReference type="SUPFAM" id="SSF161093">
    <property type="entry name" value="MgtE membrane domain-like"/>
    <property type="match status" value="1"/>
</dbReference>
<dbReference type="NCBIfam" id="TIGR00400">
    <property type="entry name" value="mgtE"/>
    <property type="match status" value="1"/>
</dbReference>
<comment type="subunit">
    <text evidence="9">Homodimer.</text>
</comment>
<dbReference type="PANTHER" id="PTHR41394:SF5">
    <property type="entry name" value="SLC41A_MGTE INTEGRAL MEMBRANE DOMAIN-CONTAINING PROTEIN"/>
    <property type="match status" value="1"/>
</dbReference>
<accession>A0A1G8XBK4</accession>
<evidence type="ECO:0000256" key="1">
    <source>
        <dbReference type="ARBA" id="ARBA00004141"/>
    </source>
</evidence>
<evidence type="ECO:0000256" key="4">
    <source>
        <dbReference type="ARBA" id="ARBA00022692"/>
    </source>
</evidence>
<dbReference type="GO" id="GO:0005886">
    <property type="term" value="C:plasma membrane"/>
    <property type="evidence" value="ECO:0007669"/>
    <property type="project" value="UniProtKB-SubCell"/>
</dbReference>
<dbReference type="Gene3D" id="1.10.357.20">
    <property type="entry name" value="SLC41 divalent cation transporters, integral membrane domain"/>
    <property type="match status" value="1"/>
</dbReference>
<evidence type="ECO:0000256" key="9">
    <source>
        <dbReference type="RuleBase" id="RU362011"/>
    </source>
</evidence>
<evidence type="ECO:0000256" key="6">
    <source>
        <dbReference type="ARBA" id="ARBA00022989"/>
    </source>
</evidence>
<dbReference type="InterPro" id="IPR006669">
    <property type="entry name" value="MgtE_transporter"/>
</dbReference>
<dbReference type="AlphaFoldDB" id="A0A1G8XBK4"/>
<proteinExistence type="inferred from homology"/>
<dbReference type="Pfam" id="PF00571">
    <property type="entry name" value="CBS"/>
    <property type="match status" value="2"/>
</dbReference>
<dbReference type="PANTHER" id="PTHR41394">
    <property type="entry name" value="MAGNESIUM TRANSPORTER MGTE"/>
    <property type="match status" value="1"/>
</dbReference>
<keyword evidence="12" id="KW-1185">Reference proteome</keyword>
<feature type="transmembrane region" description="Helical" evidence="9">
    <location>
        <begin position="298"/>
        <end position="323"/>
    </location>
</feature>
<dbReference type="CDD" id="cd04606">
    <property type="entry name" value="CBS_pair_Mg_transporter"/>
    <property type="match status" value="1"/>
</dbReference>
<evidence type="ECO:0000256" key="5">
    <source>
        <dbReference type="ARBA" id="ARBA00022842"/>
    </source>
</evidence>
<dbReference type="Gene3D" id="3.10.580.10">
    <property type="entry name" value="CBS-domain"/>
    <property type="match status" value="1"/>
</dbReference>
<evidence type="ECO:0000259" key="10">
    <source>
        <dbReference type="PROSITE" id="PS51371"/>
    </source>
</evidence>
<dbReference type="SUPFAM" id="SSF54631">
    <property type="entry name" value="CBS-domain pair"/>
    <property type="match status" value="1"/>
</dbReference>
<dbReference type="EMBL" id="FNFE01000002">
    <property type="protein sequence ID" value="SDJ88008.1"/>
    <property type="molecule type" value="Genomic_DNA"/>
</dbReference>
<dbReference type="InterPro" id="IPR046342">
    <property type="entry name" value="CBS_dom_sf"/>
</dbReference>
<keyword evidence="5 9" id="KW-0460">Magnesium</keyword>
<feature type="transmembrane region" description="Helical" evidence="9">
    <location>
        <begin position="344"/>
        <end position="362"/>
    </location>
</feature>
<dbReference type="InterPro" id="IPR006667">
    <property type="entry name" value="SLC41_membr_dom"/>
</dbReference>
<dbReference type="PROSITE" id="PS51371">
    <property type="entry name" value="CBS"/>
    <property type="match status" value="2"/>
</dbReference>
<dbReference type="Pfam" id="PF01769">
    <property type="entry name" value="MgtE"/>
    <property type="match status" value="1"/>
</dbReference>
<evidence type="ECO:0000256" key="8">
    <source>
        <dbReference type="PROSITE-ProRule" id="PRU00703"/>
    </source>
</evidence>
<organism evidence="11 12">
    <name type="scientific">Natronorubrum texcoconense</name>
    <dbReference type="NCBI Taxonomy" id="1095776"/>
    <lineage>
        <taxon>Archaea</taxon>
        <taxon>Methanobacteriati</taxon>
        <taxon>Methanobacteriota</taxon>
        <taxon>Stenosarchaea group</taxon>
        <taxon>Halobacteria</taxon>
        <taxon>Halobacteriales</taxon>
        <taxon>Natrialbaceae</taxon>
        <taxon>Natronorubrum</taxon>
    </lineage>
</organism>
<reference evidence="12" key="1">
    <citation type="submission" date="2016-10" db="EMBL/GenBank/DDBJ databases">
        <authorList>
            <person name="Varghese N."/>
            <person name="Submissions S."/>
        </authorList>
    </citation>
    <scope>NUCLEOTIDE SEQUENCE [LARGE SCALE GENOMIC DNA]</scope>
    <source>
        <strain evidence="12">B4,CECT 8067,JCM 17497</strain>
    </source>
</reference>
<dbReference type="Proteomes" id="UP000198882">
    <property type="component" value="Unassembled WGS sequence"/>
</dbReference>
<keyword evidence="8" id="KW-0129">CBS domain</keyword>
<keyword evidence="3 9" id="KW-0813">Transport</keyword>
<feature type="domain" description="CBS" evidence="10">
    <location>
        <begin position="98"/>
        <end position="156"/>
    </location>
</feature>
<dbReference type="InterPro" id="IPR000644">
    <property type="entry name" value="CBS_dom"/>
</dbReference>
<sequence length="363" mass="39161">MWDRMSTIAEEVMDEPPEEAEDYELSVGDVMTDGYVAVPADTSIEAATDRFQEFSPKDSTQTTIYYTYVTDADDRLVGVASLREMLSAPDDDPISSIMKDEVVSFHETADAEQAAMDVADLHYPAVPIVDDDERLVGIVRSDTLVDVMEAESSEDMLRMQGMNLPELKASDLTDVEEQRSRLMLDASLWEILRIRVPWLIVALAGGFLAGGVIGVYEDTLEAVVILAFFIPVVMDMGGNVGTQSSTIFIRGVVLGHIDKSNVARRIGKETVVGAIIGLMVGAVAAIVAFAWIGRADIAYVVFGAMVGTSVVAALVGFLIPWLVYLIGQDPAAASNPIVTTIKDVSGLLIYFGLATLLVIELGV</sequence>
<dbReference type="InterPro" id="IPR036739">
    <property type="entry name" value="SLC41_membr_dom_sf"/>
</dbReference>
<feature type="transmembrane region" description="Helical" evidence="9">
    <location>
        <begin position="196"/>
        <end position="216"/>
    </location>
</feature>